<dbReference type="PANTHER" id="PTHR10027:SF10">
    <property type="entry name" value="SLOWPOKE 2, ISOFORM D"/>
    <property type="match status" value="1"/>
</dbReference>
<dbReference type="Pfam" id="PF22614">
    <property type="entry name" value="Slo-like_RCK"/>
    <property type="match status" value="2"/>
</dbReference>
<evidence type="ECO:0000256" key="9">
    <source>
        <dbReference type="ARBA" id="ARBA00023136"/>
    </source>
</evidence>
<evidence type="ECO:0000256" key="2">
    <source>
        <dbReference type="ARBA" id="ARBA00022448"/>
    </source>
</evidence>
<keyword evidence="2" id="KW-0813">Transport</keyword>
<dbReference type="FunFam" id="3.40.50.720:FF:000011">
    <property type="entry name" value="Potassium channel subfamily T member 1"/>
    <property type="match status" value="1"/>
</dbReference>
<dbReference type="AlphaFoldDB" id="A0A812CFR0"/>
<dbReference type="OrthoDB" id="257992at2759"/>
<evidence type="ECO:0000256" key="5">
    <source>
        <dbReference type="ARBA" id="ARBA00022826"/>
    </source>
</evidence>
<dbReference type="InterPro" id="IPR003148">
    <property type="entry name" value="RCK_N"/>
</dbReference>
<keyword evidence="4 11" id="KW-0812">Transmembrane</keyword>
<dbReference type="GO" id="GO:0005886">
    <property type="term" value="C:plasma membrane"/>
    <property type="evidence" value="ECO:0007669"/>
    <property type="project" value="TreeGrafter"/>
</dbReference>
<dbReference type="Pfam" id="PF03493">
    <property type="entry name" value="BK_channel_a"/>
    <property type="match status" value="1"/>
</dbReference>
<evidence type="ECO:0000256" key="4">
    <source>
        <dbReference type="ARBA" id="ARBA00022692"/>
    </source>
</evidence>
<evidence type="ECO:0000313" key="14">
    <source>
        <dbReference type="Proteomes" id="UP000597762"/>
    </source>
</evidence>
<feature type="transmembrane region" description="Helical" evidence="11">
    <location>
        <begin position="94"/>
        <end position="115"/>
    </location>
</feature>
<evidence type="ECO:0000256" key="11">
    <source>
        <dbReference type="SAM" id="Phobius"/>
    </source>
</evidence>
<feature type="transmembrane region" description="Helical" evidence="11">
    <location>
        <begin position="324"/>
        <end position="346"/>
    </location>
</feature>
<comment type="subcellular location">
    <subcellularLocation>
        <location evidence="1">Membrane</location>
        <topology evidence="1">Multi-pass membrane protein</topology>
    </subcellularLocation>
</comment>
<keyword evidence="6" id="KW-0630">Potassium</keyword>
<gene>
    <name evidence="13" type="ORF">SPHA_36875</name>
</gene>
<keyword evidence="8" id="KW-0406">Ion transport</keyword>
<keyword evidence="10" id="KW-0407">Ion channel</keyword>
<feature type="transmembrane region" description="Helical" evidence="11">
    <location>
        <begin position="175"/>
        <end position="193"/>
    </location>
</feature>
<dbReference type="GO" id="GO:0005228">
    <property type="term" value="F:intracellular sodium-activated potassium channel activity"/>
    <property type="evidence" value="ECO:0007669"/>
    <property type="project" value="TreeGrafter"/>
</dbReference>
<keyword evidence="3" id="KW-0633">Potassium transport</keyword>
<feature type="domain" description="RCK N-terminal" evidence="12">
    <location>
        <begin position="318"/>
        <end position="459"/>
    </location>
</feature>
<keyword evidence="9 11" id="KW-0472">Membrane</keyword>
<feature type="transmembrane region" description="Helical" evidence="11">
    <location>
        <begin position="62"/>
        <end position="87"/>
    </location>
</feature>
<evidence type="ECO:0000256" key="8">
    <source>
        <dbReference type="ARBA" id="ARBA00023065"/>
    </source>
</evidence>
<reference evidence="13" key="1">
    <citation type="submission" date="2021-01" db="EMBL/GenBank/DDBJ databases">
        <authorList>
            <person name="Li R."/>
            <person name="Bekaert M."/>
        </authorList>
    </citation>
    <scope>NUCLEOTIDE SEQUENCE</scope>
    <source>
        <strain evidence="13">Farmed</strain>
    </source>
</reference>
<dbReference type="PANTHER" id="PTHR10027">
    <property type="entry name" value="CALCIUM-ACTIVATED POTASSIUM CHANNEL ALPHA CHAIN"/>
    <property type="match status" value="1"/>
</dbReference>
<dbReference type="Gene3D" id="3.40.50.720">
    <property type="entry name" value="NAD(P)-binding Rossmann-like Domain"/>
    <property type="match status" value="1"/>
</dbReference>
<feature type="transmembrane region" description="Helical" evidence="11">
    <location>
        <begin position="6"/>
        <end position="25"/>
    </location>
</feature>
<dbReference type="PROSITE" id="PS51201">
    <property type="entry name" value="RCK_N"/>
    <property type="match status" value="1"/>
</dbReference>
<feature type="transmembrane region" description="Helical" evidence="11">
    <location>
        <begin position="233"/>
        <end position="257"/>
    </location>
</feature>
<dbReference type="InterPro" id="IPR047871">
    <property type="entry name" value="K_chnl_Slo-like"/>
</dbReference>
<keyword evidence="14" id="KW-1185">Reference proteome</keyword>
<feature type="transmembrane region" description="Helical" evidence="11">
    <location>
        <begin position="200"/>
        <end position="221"/>
    </location>
</feature>
<evidence type="ECO:0000256" key="3">
    <source>
        <dbReference type="ARBA" id="ARBA00022538"/>
    </source>
</evidence>
<feature type="transmembrane region" description="Helical" evidence="11">
    <location>
        <begin position="32"/>
        <end position="50"/>
    </location>
</feature>
<keyword evidence="5" id="KW-0631">Potassium channel</keyword>
<evidence type="ECO:0000256" key="1">
    <source>
        <dbReference type="ARBA" id="ARBA00004141"/>
    </source>
</evidence>
<comment type="caution">
    <text evidence="13">The sequence shown here is derived from an EMBL/GenBank/DDBJ whole genome shotgun (WGS) entry which is preliminary data.</text>
</comment>
<evidence type="ECO:0000256" key="10">
    <source>
        <dbReference type="ARBA" id="ARBA00023303"/>
    </source>
</evidence>
<evidence type="ECO:0000313" key="13">
    <source>
        <dbReference type="EMBL" id="CAE1270012.1"/>
    </source>
</evidence>
<feature type="transmembrane region" description="Helical" evidence="11">
    <location>
        <begin position="294"/>
        <end position="317"/>
    </location>
</feature>
<protein>
    <submittedName>
        <fullName evidence="13">KCNT1</fullName>
    </submittedName>
</protein>
<sequence>MKVNILLLYTFFSSFYLLFFYFLLVLSATTSFSLFFPSSLSFSSFHLIVFHTMHHPHFFVPLFFYLLLFIFICFLVFYFLSLTCFFYPFLFDSFLYLFSFACFFPSFICLFYLSLLFLLAFFWLLSFACFFLATFICLLFLPSFVSLLFLPSFVCLLFSPSFFCSLFHLLSFICVFYASFLSFFHLLLLAFFFSPSFVSFLFFTFFSFFFSPSFVSFLFFTSISFTCFFSPSFVSFLFFTSISFTCFFSPSFVCSLFSHSFICSLLPSFICFLFLSSFICLLFSPFIWLLFLPFIYLIFLGFLFTCFFSASFIYLLFSASFIYLPFFTLFCLLFFVFLHLLAFLMLHSLCSTDYFVVLLSPCELDPTMKMLLQVPLWAQRVIYIQGSALKDSDLARCRMQDAEACMILAARNYADKNAADQHTILRSWAVKDFAPSCPLYVQIFRPENKFHVKFAEHIVCEDEFKYALLANNCLCPGTSTFVTLLLHTSRGLYGVSLVGIQQDIPNSTIQLNPGPRHIMRGSDTCFYMNITKEENSAFILAHPNQEDTKGEKTRLPQGAEQASRVASMIASVGTVALELQHTKVNSPGSGLSRQNSKRHTIDMPKELNIQSLQKRPSIAPVPAVLDAFNIDLKVVQTDSEGEENENESVEKTEVNGIWNSSRQLEPDTSFLETICYFPLVYWMIGSIECLDDLLRAGINLADNVVIVNKESSNSAEEDTLADCNTIVAVQTIFR</sequence>
<name>A0A812CFR0_ACAPH</name>
<evidence type="ECO:0000256" key="6">
    <source>
        <dbReference type="ARBA" id="ARBA00022958"/>
    </source>
</evidence>
<dbReference type="EMBL" id="CAHIKZ030001624">
    <property type="protein sequence ID" value="CAE1270012.1"/>
    <property type="molecule type" value="Genomic_DNA"/>
</dbReference>
<dbReference type="GO" id="GO:0015271">
    <property type="term" value="F:outward rectifier potassium channel activity"/>
    <property type="evidence" value="ECO:0007669"/>
    <property type="project" value="TreeGrafter"/>
</dbReference>
<evidence type="ECO:0000256" key="7">
    <source>
        <dbReference type="ARBA" id="ARBA00022989"/>
    </source>
</evidence>
<feature type="transmembrane region" description="Helical" evidence="11">
    <location>
        <begin position="269"/>
        <end position="288"/>
    </location>
</feature>
<dbReference type="Proteomes" id="UP000597762">
    <property type="component" value="Unassembled WGS sequence"/>
</dbReference>
<keyword evidence="7 11" id="KW-1133">Transmembrane helix</keyword>
<dbReference type="InterPro" id="IPR003929">
    <property type="entry name" value="K_chnl_BK_asu"/>
</dbReference>
<accession>A0A812CFR0</accession>
<evidence type="ECO:0000259" key="12">
    <source>
        <dbReference type="PROSITE" id="PS51201"/>
    </source>
</evidence>
<organism evidence="13 14">
    <name type="scientific">Acanthosepion pharaonis</name>
    <name type="common">Pharaoh cuttlefish</name>
    <name type="synonym">Sepia pharaonis</name>
    <dbReference type="NCBI Taxonomy" id="158019"/>
    <lineage>
        <taxon>Eukaryota</taxon>
        <taxon>Metazoa</taxon>
        <taxon>Spiralia</taxon>
        <taxon>Lophotrochozoa</taxon>
        <taxon>Mollusca</taxon>
        <taxon>Cephalopoda</taxon>
        <taxon>Coleoidea</taxon>
        <taxon>Decapodiformes</taxon>
        <taxon>Sepiida</taxon>
        <taxon>Sepiina</taxon>
        <taxon>Sepiidae</taxon>
        <taxon>Acanthosepion</taxon>
    </lineage>
</organism>
<proteinExistence type="predicted"/>